<keyword evidence="7" id="KW-0443">Lipid metabolism</keyword>
<feature type="binding site" evidence="7">
    <location>
        <position position="227"/>
    </location>
    <ligand>
        <name>Zn(2+)</name>
        <dbReference type="ChEBI" id="CHEBI:29105"/>
    </ligand>
</feature>
<evidence type="ECO:0000256" key="7">
    <source>
        <dbReference type="HAMAP-Rule" id="MF_01395"/>
    </source>
</evidence>
<organism evidence="9">
    <name type="scientific">Paphiopedilum delenatii</name>
    <name type="common">Orchid</name>
    <dbReference type="NCBI Taxonomy" id="78826"/>
    <lineage>
        <taxon>Eukaryota</taxon>
        <taxon>Viridiplantae</taxon>
        <taxon>Streptophyta</taxon>
        <taxon>Embryophyta</taxon>
        <taxon>Tracheophyta</taxon>
        <taxon>Spermatophyta</taxon>
        <taxon>Magnoliopsida</taxon>
        <taxon>Liliopsida</taxon>
        <taxon>Asparagales</taxon>
        <taxon>Orchidaceae</taxon>
        <taxon>Cypripedioideae</taxon>
        <taxon>Paphiopedilum</taxon>
    </lineage>
</organism>
<name>A0A481UAK5_PAPDE</name>
<dbReference type="NCBIfam" id="TIGR00515">
    <property type="entry name" value="accD"/>
    <property type="match status" value="1"/>
</dbReference>
<evidence type="ECO:0000256" key="2">
    <source>
        <dbReference type="ARBA" id="ARBA00022679"/>
    </source>
</evidence>
<keyword evidence="7" id="KW-0479">Metal-binding</keyword>
<evidence type="ECO:0000256" key="5">
    <source>
        <dbReference type="ARBA" id="ARBA00022833"/>
    </source>
</evidence>
<dbReference type="Gene3D" id="3.90.226.10">
    <property type="entry name" value="2-enoyl-CoA Hydratase, Chain A, domain 1"/>
    <property type="match status" value="1"/>
</dbReference>
<dbReference type="PROSITE" id="PS50980">
    <property type="entry name" value="COA_CT_NTER"/>
    <property type="match status" value="1"/>
</dbReference>
<evidence type="ECO:0000256" key="1">
    <source>
        <dbReference type="ARBA" id="ARBA00011842"/>
    </source>
</evidence>
<dbReference type="GO" id="GO:0016743">
    <property type="term" value="F:carboxyl- or carbamoyltransferase activity"/>
    <property type="evidence" value="ECO:0007669"/>
    <property type="project" value="UniProtKB-UniRule"/>
</dbReference>
<dbReference type="GO" id="GO:2001295">
    <property type="term" value="P:malonyl-CoA biosynthetic process"/>
    <property type="evidence" value="ECO:0007669"/>
    <property type="project" value="UniProtKB-UniRule"/>
</dbReference>
<dbReference type="SUPFAM" id="SSF52096">
    <property type="entry name" value="ClpP/crotonase"/>
    <property type="match status" value="1"/>
</dbReference>
<keyword evidence="7" id="KW-0276">Fatty acid metabolism</keyword>
<evidence type="ECO:0000256" key="4">
    <source>
        <dbReference type="ARBA" id="ARBA00022771"/>
    </source>
</evidence>
<dbReference type="GeneID" id="39417862"/>
<feature type="binding site" evidence="7">
    <location>
        <position position="230"/>
    </location>
    <ligand>
        <name>Zn(2+)</name>
        <dbReference type="ChEBI" id="CHEBI:29105"/>
    </ligand>
</feature>
<dbReference type="PRINTS" id="PR01070">
    <property type="entry name" value="ACCCTRFRASEB"/>
</dbReference>
<dbReference type="GO" id="GO:0009570">
    <property type="term" value="C:chloroplast stroma"/>
    <property type="evidence" value="ECO:0007669"/>
    <property type="project" value="UniProtKB-SubCell"/>
</dbReference>
<dbReference type="AlphaFoldDB" id="A0A481UAK5"/>
<comment type="similarity">
    <text evidence="7">Belongs to the AccD/PCCB family.</text>
</comment>
<protein>
    <recommendedName>
        <fullName evidence="7">Acetyl-coenzyme A carboxylase carboxyl transferase subunit beta, chloroplastic</fullName>
        <shortName evidence="7">ACCase subunit beta</shortName>
        <shortName evidence="7">Acetyl-CoA carboxylase carboxyltransferase subunit beta</shortName>
        <ecNumber evidence="7">2.1.3.15</ecNumber>
    </recommendedName>
</protein>
<dbReference type="UniPathway" id="UPA00655">
    <property type="reaction ID" value="UER00711"/>
</dbReference>
<keyword evidence="6 7" id="KW-0067">ATP-binding</keyword>
<dbReference type="EMBL" id="MK463585">
    <property type="protein sequence ID" value="QBI38447.1"/>
    <property type="molecule type" value="Genomic_DNA"/>
</dbReference>
<reference evidence="9" key="1">
    <citation type="submission" date="2019-01" db="EMBL/GenBank/DDBJ databases">
        <title>The complete chloroplast genome of Paphiopedilum delenatii.</title>
        <authorList>
            <person name="Vu H.-T."/>
            <person name="Tran N."/>
            <person name="Le L."/>
            <person name="Tran H.-D."/>
            <person name="Nguyen T.-D."/>
            <person name="Vu Q.-L."/>
            <person name="Bui M.-H."/>
        </authorList>
    </citation>
    <scope>NUCLEOTIDE SEQUENCE</scope>
</reference>
<keyword evidence="9" id="KW-0150">Chloroplast</keyword>
<evidence type="ECO:0000256" key="3">
    <source>
        <dbReference type="ARBA" id="ARBA00022741"/>
    </source>
</evidence>
<comment type="catalytic activity">
    <reaction evidence="7">
        <text>N(6)-carboxybiotinyl-L-lysyl-[protein] + acetyl-CoA = N(6)-biotinyl-L-lysyl-[protein] + malonyl-CoA</text>
        <dbReference type="Rhea" id="RHEA:54728"/>
        <dbReference type="Rhea" id="RHEA-COMP:10505"/>
        <dbReference type="Rhea" id="RHEA-COMP:10506"/>
        <dbReference type="ChEBI" id="CHEBI:57288"/>
        <dbReference type="ChEBI" id="CHEBI:57384"/>
        <dbReference type="ChEBI" id="CHEBI:83144"/>
        <dbReference type="ChEBI" id="CHEBI:83145"/>
        <dbReference type="EC" id="2.1.3.15"/>
    </reaction>
</comment>
<keyword evidence="5 7" id="KW-0862">Zinc</keyword>
<comment type="subunit">
    <text evidence="7">Acetyl-CoA carboxylase is a heterohexamer composed of biotin carboxyl carrier protein, biotin carboxylase and two subunits each of ACCase subunit alpha and ACCase plastid-coded subunit beta (accD).</text>
</comment>
<dbReference type="GO" id="GO:0008270">
    <property type="term" value="F:zinc ion binding"/>
    <property type="evidence" value="ECO:0007669"/>
    <property type="project" value="UniProtKB-UniRule"/>
</dbReference>
<dbReference type="GO" id="GO:0003989">
    <property type="term" value="F:acetyl-CoA carboxylase activity"/>
    <property type="evidence" value="ECO:0007669"/>
    <property type="project" value="InterPro"/>
</dbReference>
<dbReference type="InterPro" id="IPR000438">
    <property type="entry name" value="Acetyl_CoA_COase_Trfase_b_su"/>
</dbReference>
<dbReference type="RefSeq" id="YP_009572158.1">
    <property type="nucleotide sequence ID" value="NC_041309.1"/>
</dbReference>
<dbReference type="InterPro" id="IPR034733">
    <property type="entry name" value="AcCoA_carboxyl_beta"/>
</dbReference>
<keyword evidence="7" id="KW-0275">Fatty acid biosynthesis</keyword>
<dbReference type="InterPro" id="IPR011762">
    <property type="entry name" value="COA_CT_N"/>
</dbReference>
<proteinExistence type="inferred from homology"/>
<comment type="subunit">
    <text evidence="1">Acetyl-CoA carboxylase is a heterohexamer composed of biotin carboxyl carrier protein, biotin carboxylase and 2 subunits each of ACCase subunit alpha and ACCase plastid-coded subunit beta (accD).</text>
</comment>
<accession>A0A481UAK5</accession>
<geneLocation type="chloroplast" evidence="9"/>
<dbReference type="HAMAP" id="MF_01395">
    <property type="entry name" value="AcetylCoA_CT_beta"/>
    <property type="match status" value="1"/>
</dbReference>
<dbReference type="InterPro" id="IPR029045">
    <property type="entry name" value="ClpP/crotonase-like_dom_sf"/>
</dbReference>
<dbReference type="GO" id="GO:0005524">
    <property type="term" value="F:ATP binding"/>
    <property type="evidence" value="ECO:0007669"/>
    <property type="project" value="UniProtKB-KW"/>
</dbReference>
<keyword evidence="3 7" id="KW-0547">Nucleotide-binding</keyword>
<gene>
    <name evidence="7 9" type="primary">accD</name>
</gene>
<comment type="pathway">
    <text evidence="7">Lipid metabolism; malonyl-CoA biosynthesis; malonyl-CoA from acetyl-CoA: step 1/1.</text>
</comment>
<evidence type="ECO:0000256" key="6">
    <source>
        <dbReference type="ARBA" id="ARBA00022840"/>
    </source>
</evidence>
<keyword evidence="2 7" id="KW-0808">Transferase</keyword>
<feature type="binding site" evidence="7">
    <location>
        <position position="249"/>
    </location>
    <ligand>
        <name>Zn(2+)</name>
        <dbReference type="ChEBI" id="CHEBI:29105"/>
    </ligand>
</feature>
<feature type="zinc finger region" description="C4-type" evidence="7">
    <location>
        <begin position="227"/>
        <end position="249"/>
    </location>
</feature>
<dbReference type="PANTHER" id="PTHR42995">
    <property type="entry name" value="ACETYL-COENZYME A CARBOXYLASE CARBOXYL TRANSFERASE SUBUNIT BETA, CHLOROPLASTIC"/>
    <property type="match status" value="1"/>
</dbReference>
<comment type="cofactor">
    <cofactor evidence="7">
        <name>Zn(2+)</name>
        <dbReference type="ChEBI" id="CHEBI:29105"/>
    </cofactor>
    <text evidence="7">Binds 1 zinc ion per subunit.</text>
</comment>
<keyword evidence="9" id="KW-0934">Plastid</keyword>
<sequence length="487" mass="55051">MEKCWFNSILSNNKLEHRCGLSKSMDSLDGIGHTSGSKEPILNDAEKRIPSWSDSGSYSFGNINYLDSLFDSRNILSLISDDTFLVRNSNGDSYSVYFDIENQIFEIDNANSFLNELDILFYSYLNSGSKSSNYYYYYSMYDTQSNWNNHINSCIDSYLRFEISLNSDIYSGIDSYIYSFICTESKSISSIESGNSSIKTSTNYLNKRGSSNDFDINTKYRQLWVQCENCYGLNYKKFFRSKMNICEHCGYHLKMSSSERIELFIDPDTWEPMDEDMVSIDPIEFHSEEEPYRDRILFYQKKTGLTEAVQTGIGQLNSIPIAIGVMDFQFMGGSMGSVVGEKITRLIEYAINRSLPVIIVCASGGARMQEGSLSLMQMAKISSASYDYQSNKKLFYVSILTSPTTGGVTASFGMLGDIIIAEPNAYIAFAGKRVIEQTLKKTVPDGSQAAEYLFHKGLFDPIVPRNLLKGVLSELFQLQGFLPLNQD</sequence>
<dbReference type="EC" id="2.1.3.15" evidence="7"/>
<feature type="domain" description="CoA carboxyltransferase N-terminal" evidence="8">
    <location>
        <begin position="223"/>
        <end position="487"/>
    </location>
</feature>
<evidence type="ECO:0000313" key="9">
    <source>
        <dbReference type="EMBL" id="QBI38447.1"/>
    </source>
</evidence>
<keyword evidence="4 7" id="KW-0863">Zinc-finger</keyword>
<keyword evidence="7" id="KW-0444">Lipid biosynthesis</keyword>
<comment type="subcellular location">
    <subcellularLocation>
        <location evidence="7">Plastid</location>
        <location evidence="7">Chloroplast stroma</location>
    </subcellularLocation>
</comment>
<feature type="binding site" evidence="7">
    <location>
        <position position="246"/>
    </location>
    <ligand>
        <name>Zn(2+)</name>
        <dbReference type="ChEBI" id="CHEBI:29105"/>
    </ligand>
</feature>
<dbReference type="GO" id="GO:0009317">
    <property type="term" value="C:acetyl-CoA carboxylase complex"/>
    <property type="evidence" value="ECO:0007669"/>
    <property type="project" value="InterPro"/>
</dbReference>
<comment type="function">
    <text evidence="7">Component of the acetyl coenzyme A carboxylase (ACC) complex. Biotin carboxylase (BC) catalyzes the carboxylation of biotin on its carrier protein (BCCP) and then the CO(2) group is transferred by the transcarboxylase to acetyl-CoA to form malonyl-CoA.</text>
</comment>
<dbReference type="GO" id="GO:0006633">
    <property type="term" value="P:fatty acid biosynthetic process"/>
    <property type="evidence" value="ECO:0007669"/>
    <property type="project" value="UniProtKB-KW"/>
</dbReference>
<evidence type="ECO:0000259" key="8">
    <source>
        <dbReference type="PROSITE" id="PS50980"/>
    </source>
</evidence>
<dbReference type="Pfam" id="PF01039">
    <property type="entry name" value="Carboxyl_trans"/>
    <property type="match status" value="1"/>
</dbReference>
<dbReference type="PANTHER" id="PTHR42995:SF5">
    <property type="entry name" value="ACETYL-COENZYME A CARBOXYLASE CARBOXYL TRANSFERASE SUBUNIT BETA, CHLOROPLASTIC"/>
    <property type="match status" value="1"/>
</dbReference>